<evidence type="ECO:0000256" key="1">
    <source>
        <dbReference type="ARBA" id="ARBA00006987"/>
    </source>
</evidence>
<dbReference type="Gene3D" id="3.40.190.10">
    <property type="entry name" value="Periplasmic binding protein-like II"/>
    <property type="match status" value="1"/>
</dbReference>
<reference evidence="3 4" key="1">
    <citation type="submission" date="2019-02" db="EMBL/GenBank/DDBJ databases">
        <title>Genomic Encyclopedia of Type Strains, Phase IV (KMG-IV): sequencing the most valuable type-strain genomes for metagenomic binning, comparative biology and taxonomic classification.</title>
        <authorList>
            <person name="Goeker M."/>
        </authorList>
    </citation>
    <scope>NUCLEOTIDE SEQUENCE [LARGE SCALE GENOMIC DNA]</scope>
    <source>
        <strain evidence="3 4">DSM 23814</strain>
    </source>
</reference>
<dbReference type="InterPro" id="IPR006311">
    <property type="entry name" value="TAT_signal"/>
</dbReference>
<name>A0A4Q7V9K4_9BURK</name>
<dbReference type="PIRSF" id="PIRSF017082">
    <property type="entry name" value="YflP"/>
    <property type="match status" value="1"/>
</dbReference>
<accession>A0A4Q7V9K4</accession>
<sequence>MTITRRKFVLASMVAGALGGFSLSARSAGAPVRVICPYAPGGGTDTITRLMANGLAEIRGRPYIVENRPGAAGTIGHQFVASSRPNGGTLLLGAIGPLAVAPHLMKVSYDPLEDLAPITMGAVFPNVLVVSPALGIKTVKEFIELAKTGKLSYGSTGIGSSSHLAGELLNSNAEVNILHVPYKGGSAALVDVIGGALSAFYATPSSSKPFIDSGKLVALATTGLTRSEILPDVPTIAESGFKEFSALNWYCFMAQGKTPAPILDKLNDDMVSILKRPKVREELLSHGLTPQPSSRAELRQFIESESTRWGKLIRERNIASA</sequence>
<dbReference type="Proteomes" id="UP000293398">
    <property type="component" value="Unassembled WGS sequence"/>
</dbReference>
<evidence type="ECO:0000313" key="4">
    <source>
        <dbReference type="Proteomes" id="UP000293398"/>
    </source>
</evidence>
<dbReference type="Pfam" id="PF03401">
    <property type="entry name" value="TctC"/>
    <property type="match status" value="1"/>
</dbReference>
<proteinExistence type="inferred from homology"/>
<dbReference type="InterPro" id="IPR042100">
    <property type="entry name" value="Bug_dom1"/>
</dbReference>
<evidence type="ECO:0000313" key="3">
    <source>
        <dbReference type="EMBL" id="RZT92230.1"/>
    </source>
</evidence>
<dbReference type="Gene3D" id="3.40.190.150">
    <property type="entry name" value="Bordetella uptake gene, domain 1"/>
    <property type="match status" value="1"/>
</dbReference>
<dbReference type="PANTHER" id="PTHR42928">
    <property type="entry name" value="TRICARBOXYLATE-BINDING PROTEIN"/>
    <property type="match status" value="1"/>
</dbReference>
<feature type="chain" id="PRO_5020583312" evidence="2">
    <location>
        <begin position="28"/>
        <end position="321"/>
    </location>
</feature>
<dbReference type="PANTHER" id="PTHR42928:SF5">
    <property type="entry name" value="BLR1237 PROTEIN"/>
    <property type="match status" value="1"/>
</dbReference>
<keyword evidence="2" id="KW-0732">Signal</keyword>
<organism evidence="3 4">
    <name type="scientific">Advenella incenata</name>
    <dbReference type="NCBI Taxonomy" id="267800"/>
    <lineage>
        <taxon>Bacteria</taxon>
        <taxon>Pseudomonadati</taxon>
        <taxon>Pseudomonadota</taxon>
        <taxon>Betaproteobacteria</taxon>
        <taxon>Burkholderiales</taxon>
        <taxon>Alcaligenaceae</taxon>
    </lineage>
</organism>
<dbReference type="InterPro" id="IPR005064">
    <property type="entry name" value="BUG"/>
</dbReference>
<comment type="similarity">
    <text evidence="1">Belongs to the UPF0065 (bug) family.</text>
</comment>
<gene>
    <name evidence="3" type="ORF">EV681_4141</name>
</gene>
<feature type="signal peptide" evidence="2">
    <location>
        <begin position="1"/>
        <end position="27"/>
    </location>
</feature>
<comment type="caution">
    <text evidence="3">The sequence shown here is derived from an EMBL/GenBank/DDBJ whole genome shotgun (WGS) entry which is preliminary data.</text>
</comment>
<keyword evidence="4" id="KW-1185">Reference proteome</keyword>
<dbReference type="AlphaFoldDB" id="A0A4Q7V9K4"/>
<evidence type="ECO:0000256" key="2">
    <source>
        <dbReference type="SAM" id="SignalP"/>
    </source>
</evidence>
<dbReference type="SUPFAM" id="SSF53850">
    <property type="entry name" value="Periplasmic binding protein-like II"/>
    <property type="match status" value="1"/>
</dbReference>
<dbReference type="RefSeq" id="WP_242612333.1">
    <property type="nucleotide sequence ID" value="NZ_SHKO01000004.1"/>
</dbReference>
<dbReference type="PROSITE" id="PS51318">
    <property type="entry name" value="TAT"/>
    <property type="match status" value="1"/>
</dbReference>
<protein>
    <submittedName>
        <fullName evidence="3">Tripartite-type tricarboxylate transporter receptor subunit TctC</fullName>
    </submittedName>
</protein>
<dbReference type="CDD" id="cd07012">
    <property type="entry name" value="PBP2_Bug_TTT"/>
    <property type="match status" value="1"/>
</dbReference>
<dbReference type="EMBL" id="SHKO01000004">
    <property type="protein sequence ID" value="RZT92230.1"/>
    <property type="molecule type" value="Genomic_DNA"/>
</dbReference>
<keyword evidence="3" id="KW-0675">Receptor</keyword>